<dbReference type="Gene3D" id="3.10.129.110">
    <property type="entry name" value="Polyketide synthase dehydratase"/>
    <property type="match status" value="1"/>
</dbReference>
<evidence type="ECO:0000256" key="4">
    <source>
        <dbReference type="ARBA" id="ARBA00022857"/>
    </source>
</evidence>
<dbReference type="Pfam" id="PF08242">
    <property type="entry name" value="Methyltransf_12"/>
    <property type="match status" value="1"/>
</dbReference>
<dbReference type="InterPro" id="IPR050091">
    <property type="entry name" value="PKS_NRPS_Biosynth_Enz"/>
</dbReference>
<dbReference type="InterPro" id="IPR032821">
    <property type="entry name" value="PKS_assoc"/>
</dbReference>
<dbReference type="SMART" id="SM00829">
    <property type="entry name" value="PKS_ER"/>
    <property type="match status" value="1"/>
</dbReference>
<name>A0ABR0RG91_9EURO</name>
<evidence type="ECO:0000313" key="13">
    <source>
        <dbReference type="Proteomes" id="UP001334248"/>
    </source>
</evidence>
<accession>A0ABR0RG91</accession>
<dbReference type="InterPro" id="IPR001227">
    <property type="entry name" value="Ac_transferase_dom_sf"/>
</dbReference>
<dbReference type="SUPFAM" id="SSF52151">
    <property type="entry name" value="FabD/lysophospholipase-like"/>
    <property type="match status" value="1"/>
</dbReference>
<reference evidence="12 13" key="1">
    <citation type="journal article" date="2023" name="Res Sq">
        <title>Genomic and morphological characterization of Knufia obscura isolated from the Mars 2020 spacecraft assembly facility.</title>
        <authorList>
            <person name="Chander A.M."/>
            <person name="Teixeira M.M."/>
            <person name="Singh N.K."/>
            <person name="Williams M.P."/>
            <person name="Parker C.W."/>
            <person name="Leo P."/>
            <person name="Stajich J.E."/>
            <person name="Torok T."/>
            <person name="Tighe S."/>
            <person name="Mason C.E."/>
            <person name="Venkateswaran K."/>
        </authorList>
    </citation>
    <scope>NUCLEOTIDE SEQUENCE [LARGE SCALE GENOMIC DNA]</scope>
    <source>
        <strain evidence="12 13">CCFEE 5817</strain>
    </source>
</reference>
<dbReference type="InterPro" id="IPR013149">
    <property type="entry name" value="ADH-like_C"/>
</dbReference>
<dbReference type="InterPro" id="IPR009081">
    <property type="entry name" value="PP-bd_ACP"/>
</dbReference>
<dbReference type="SUPFAM" id="SSF53335">
    <property type="entry name" value="S-adenosyl-L-methionine-dependent methyltransferases"/>
    <property type="match status" value="1"/>
</dbReference>
<dbReference type="SUPFAM" id="SSF47336">
    <property type="entry name" value="ACP-like"/>
    <property type="match status" value="1"/>
</dbReference>
<dbReference type="Pfam" id="PF02801">
    <property type="entry name" value="Ketoacyl-synt_C"/>
    <property type="match status" value="1"/>
</dbReference>
<dbReference type="Gene3D" id="3.40.47.10">
    <property type="match status" value="1"/>
</dbReference>
<evidence type="ECO:0000256" key="5">
    <source>
        <dbReference type="ARBA" id="ARBA00023268"/>
    </source>
</evidence>
<dbReference type="Pfam" id="PF00107">
    <property type="entry name" value="ADH_zinc_N"/>
    <property type="match status" value="1"/>
</dbReference>
<dbReference type="InterPro" id="IPR016039">
    <property type="entry name" value="Thiolase-like"/>
</dbReference>
<keyword evidence="4" id="KW-0521">NADP</keyword>
<dbReference type="InterPro" id="IPR049551">
    <property type="entry name" value="PKS_DH_C"/>
</dbReference>
<evidence type="ECO:0000313" key="12">
    <source>
        <dbReference type="EMBL" id="KAK5939626.1"/>
    </source>
</evidence>
<dbReference type="PROSITE" id="PS52004">
    <property type="entry name" value="KS3_2"/>
    <property type="match status" value="1"/>
</dbReference>
<proteinExistence type="predicted"/>
<dbReference type="InterPro" id="IPR014031">
    <property type="entry name" value="Ketoacyl_synth_C"/>
</dbReference>
<keyword evidence="6" id="KW-0012">Acyltransferase</keyword>
<feature type="domain" description="PKS/mFAS DH" evidence="11">
    <location>
        <begin position="1009"/>
        <end position="1333"/>
    </location>
</feature>
<keyword evidence="5" id="KW-0511">Multifunctional enzyme</keyword>
<dbReference type="InterPro" id="IPR011032">
    <property type="entry name" value="GroES-like_sf"/>
</dbReference>
<evidence type="ECO:0000259" key="9">
    <source>
        <dbReference type="PROSITE" id="PS50075"/>
    </source>
</evidence>
<dbReference type="Gene3D" id="3.40.50.720">
    <property type="entry name" value="NAD(P)-binding Rossmann-like Domain"/>
    <property type="match status" value="2"/>
</dbReference>
<dbReference type="InterPro" id="IPR020841">
    <property type="entry name" value="PKS_Beta-ketoAc_synthase_dom"/>
</dbReference>
<evidence type="ECO:0000256" key="6">
    <source>
        <dbReference type="ARBA" id="ARBA00023315"/>
    </source>
</evidence>
<dbReference type="SUPFAM" id="SSF55048">
    <property type="entry name" value="Probable ACP-binding domain of malonyl-CoA ACP transacylase"/>
    <property type="match status" value="1"/>
</dbReference>
<dbReference type="InterPro" id="IPR020843">
    <property type="entry name" value="ER"/>
</dbReference>
<dbReference type="Pfam" id="PF08240">
    <property type="entry name" value="ADH_N"/>
    <property type="match status" value="1"/>
</dbReference>
<evidence type="ECO:0000256" key="8">
    <source>
        <dbReference type="SAM" id="MobiDB-lite"/>
    </source>
</evidence>
<feature type="domain" description="Ketosynthase family 3 (KS3)" evidence="10">
    <location>
        <begin position="18"/>
        <end position="441"/>
    </location>
</feature>
<feature type="active site" description="Proton acceptor; for dehydratase activity" evidence="7">
    <location>
        <position position="1041"/>
    </location>
</feature>
<dbReference type="Pfam" id="PF00109">
    <property type="entry name" value="ketoacyl-synt"/>
    <property type="match status" value="1"/>
</dbReference>
<dbReference type="InterPro" id="IPR036291">
    <property type="entry name" value="NAD(P)-bd_dom_sf"/>
</dbReference>
<dbReference type="SUPFAM" id="SSF53901">
    <property type="entry name" value="Thiolase-like"/>
    <property type="match status" value="1"/>
</dbReference>
<dbReference type="InterPro" id="IPR049900">
    <property type="entry name" value="PKS_mFAS_DH"/>
</dbReference>
<feature type="region of interest" description="C-terminal hotdog fold" evidence="7">
    <location>
        <begin position="1174"/>
        <end position="1333"/>
    </location>
</feature>
<dbReference type="SMART" id="SM00825">
    <property type="entry name" value="PKS_KS"/>
    <property type="match status" value="1"/>
</dbReference>
<dbReference type="InterPro" id="IPR049552">
    <property type="entry name" value="PKS_DH_N"/>
</dbReference>
<dbReference type="InterPro" id="IPR014030">
    <property type="entry name" value="Ketoacyl_synth_N"/>
</dbReference>
<dbReference type="InterPro" id="IPR013154">
    <property type="entry name" value="ADH-like_N"/>
</dbReference>
<dbReference type="Pfam" id="PF00550">
    <property type="entry name" value="PP-binding"/>
    <property type="match status" value="1"/>
</dbReference>
<dbReference type="CDD" id="cd02440">
    <property type="entry name" value="AdoMet_MTases"/>
    <property type="match status" value="1"/>
</dbReference>
<dbReference type="SUPFAM" id="SSF50129">
    <property type="entry name" value="GroES-like"/>
    <property type="match status" value="1"/>
</dbReference>
<dbReference type="Gene3D" id="3.40.50.150">
    <property type="entry name" value="Vaccinia Virus protein VP39"/>
    <property type="match status" value="1"/>
</dbReference>
<feature type="active site" description="Proton donor; for dehydratase activity" evidence="7">
    <location>
        <position position="1242"/>
    </location>
</feature>
<feature type="region of interest" description="Disordered" evidence="8">
    <location>
        <begin position="482"/>
        <end position="519"/>
    </location>
</feature>
<dbReference type="PROSITE" id="PS52019">
    <property type="entry name" value="PKS_MFAS_DH"/>
    <property type="match status" value="1"/>
</dbReference>
<keyword evidence="2" id="KW-0597">Phosphoprotein</keyword>
<feature type="region of interest" description="N-terminal hotdog fold" evidence="7">
    <location>
        <begin position="1009"/>
        <end position="1145"/>
    </location>
</feature>
<evidence type="ECO:0000259" key="11">
    <source>
        <dbReference type="PROSITE" id="PS52019"/>
    </source>
</evidence>
<dbReference type="Gene3D" id="1.10.1200.10">
    <property type="entry name" value="ACP-like"/>
    <property type="match status" value="1"/>
</dbReference>
<dbReference type="Pfam" id="PF16197">
    <property type="entry name" value="KAsynt_C_assoc"/>
    <property type="match status" value="1"/>
</dbReference>
<dbReference type="SMART" id="SM00827">
    <property type="entry name" value="PKS_AT"/>
    <property type="match status" value="1"/>
</dbReference>
<dbReference type="InterPro" id="IPR036736">
    <property type="entry name" value="ACP-like_sf"/>
</dbReference>
<feature type="compositionally biased region" description="Polar residues" evidence="8">
    <location>
        <begin position="497"/>
        <end position="510"/>
    </location>
</feature>
<dbReference type="InterPro" id="IPR013217">
    <property type="entry name" value="Methyltransf_12"/>
</dbReference>
<gene>
    <name evidence="12" type="ORF">PMZ80_008005</name>
</gene>
<dbReference type="SMART" id="SM00822">
    <property type="entry name" value="PKS_KR"/>
    <property type="match status" value="1"/>
</dbReference>
<dbReference type="Gene3D" id="3.90.180.10">
    <property type="entry name" value="Medium-chain alcohol dehydrogenases, catalytic domain"/>
    <property type="match status" value="1"/>
</dbReference>
<dbReference type="Pfam" id="PF08659">
    <property type="entry name" value="KR"/>
    <property type="match status" value="1"/>
</dbReference>
<dbReference type="SUPFAM" id="SSF51735">
    <property type="entry name" value="NAD(P)-binding Rossmann-fold domains"/>
    <property type="match status" value="2"/>
</dbReference>
<dbReference type="SMART" id="SM00823">
    <property type="entry name" value="PKS_PP"/>
    <property type="match status" value="1"/>
</dbReference>
<feature type="domain" description="Carrier" evidence="9">
    <location>
        <begin position="2561"/>
        <end position="2638"/>
    </location>
</feature>
<dbReference type="EMBL" id="JAVHJV010000010">
    <property type="protein sequence ID" value="KAK5939626.1"/>
    <property type="molecule type" value="Genomic_DNA"/>
</dbReference>
<evidence type="ECO:0000259" key="10">
    <source>
        <dbReference type="PROSITE" id="PS52004"/>
    </source>
</evidence>
<dbReference type="Proteomes" id="UP001334248">
    <property type="component" value="Unassembled WGS sequence"/>
</dbReference>
<sequence length="2658" mass="291558">MGSISTEDSERHCYGALEEPLAIIGLSTRFPQEATDTEELWKFLLKGRSAHTPFPADRIGPGHYHPDPEHGGSFAVKGGHFLLEDPALFDAPFFSVTKGEVMALDPQQRVVLENVYHALENSGLAIRDVTGSNTSVFVSGFNHDHLANLNTDPESTMKYKPTGTTNSLLSNRVSWFFDFKSPSVTLDTACSSSMVALHLGCQGLRTGESDMAIISGVTMISFPTDIMSMGHHGFLSTEGKSFSFDHRAEGYARGEGVGSLIVKRLPDAVRDGNTIRAVIRGTGVNQDGRTPGIAMPSSAAQESLMRKVYASAKLDFEDTMMVEAHGTGTAAGDPLEASAIAKIFQSSRSSIPMIIGAIKSGIGHLEGGAGIAGLIKAILILERGIIPPNVNFEKVNPKIPWRKWKLQFPTKAMPWPTSGLRRISVNSFGVGGTNAHTILDDAFSYLSTCGIHALHRTNSRTPTQADVDSIVESLNPAFKNELARPSTNGKADGVTNGLENSGTNGLTNEFITGDDRAPEAETSPRLVVVTSFDEAGVHRNGKQLSGYLKSSCSRGQNHFYLDDLAYTLAKRSRFPWRAAVQATTVGELANKLDKLARPVRAANVPQIGFVFTGQGAQWHAMGRELLVYTVFRQSLLDASNYMQSIGSLWSLFDELCRSKADTNVNEPYLTHPACTALQIALTELLASWHVVPSRVVGHSSGEIAAAYCAGKLSREAAWKTAYLRGLVSDKQLSAKGSMMAVGLSAKDVEPYVSALNDQAEGKLIIACYNSPRNVTVSGDDHRINRLKEQLSQQGVFARKLLVKNAYHSSHMQEVADEYLKSLGHLSSAAEHRQQQVHMFSSVTGSHIGQHMLDAQYWVDNLVSPVRFEEALRQMCFSRTEKGQASIKINASAGNILTDVIIEIGPHAALQSTIKETLAATSYSSTISTLSTLNRSTPGLATILDTIGHLVCKGAPLDLSMINQSTITPSTKHRSGLLVDLPGYAFDHSEKLIYESRLAKNYRLRKEPRHDLFGAPVSDWNPEMPRWRNIIRISEQPWLRDHMVTNQIVLPGVAYLIAAIEASRQIASQDKEIVGFRLKDISLKRALIVPDNKEGVETMLSLTRFDESSLQASSVWRKFSLSSFSTVNEDWTEHCTGYIAVDYEEAENPIDEGHEAREEASGWARRLEVVDASCTVLVDIDDVYDNLVTSGLAFGPLFRNLSDVKCTTNQLGETSGTVTVPDVASAMPKKFMHDNLIHPATMDSFMHFFLSSALDAMGKATLDRPMVPTFIRDVWVSAELQPNPGHRFRGHGKSSLIAYDKYESDVRIWDFEGGKARVLIQGIRATPLESVDLSSGSIRKLNHGIEWTPYLELATDATFASVARTTEAEDAEYRTWVSKFQIASLLLINDALDELNHQLSSGIEGHMLRYFEWMQYMSQLLQDDQISGMRKSDYEAYHNSTELKAQLFKEVEEHNADGALALRMGRSIVKVLNKEDDPLHLMFGIDDLLDHVYAQVAHLGDLPALQAALLEIVAKTHTGLKVLEVGAGTGGLTVGMLEGLIQHLPDGGLSSSVGTYTFTDISAAFFEKAREKFKAYHAFLEYKVLDIEQDPDKQGLDVGTYDIVIAQNVVHATKDLKQSFQNTHKLLKPGGKLLLQEGVRQDFAWSTIAFGQLPGWWAGVEPNRKMSPWIPSDDWDNIIKSANFTGIDLELSDRRSRDLHTQSLFVATALPAERHTTGLPSTAVVTTIPPSEGLSELCSSLKTYLESKLEVDKCSVIHYLDLAQAKLDSTVCISICELERPVLVDLQENEFNNIRQMLCICKGMIWVTGDIEKQPEYGMITGMTRTCRWERDIEGANLTTLAISEPRPDNERLVDAIGRLYQQQFNGVLPEVKYQGEFLLKENKFLTSRLVEAPAANEFLHSQFARPKPVMTAYKDAGRPIKLATSAPGLLDKLEWVTDEIYLEPLADTHVEIDIRAAAMNFRDLMIAMGEHMAYSMGNEAAGMVTRVGTKVTDVKVGDRVVYLCGVESTGCFHTFGRVDQNVVVKIPDQMSYEVACGLPCVYATVIYGLVDAGRLAQGEKILIHAAAGGVGQAAIHYAKYVGAEIFATVSSPEKKELVMRLGVQEDHIFSSRDLTFVKGVMRMTEGKGVDLVLNSLSGEALRRSWDLLAPFGRFIEIGKKDAQNNGKIELRPFLRNVTMASVELPTMMRHRPSLFKRLTEDTVRLWSKGHIKEADPLKIMNFSQVEEGLRVLQSGKGMGKMVFVPTPDDMLPIVPPKPPTYHLRADATYILAGGLGGIGRSAAKWMAKKGARHLLFLSSTGNVTEAVSEMMKDLQQQNCEAKIKKCDVSDKAALQATINECSKTMPPIRGVIQGAMKLKDTMLENMTHTDFTLATNPKVHGSRNLHDLLPQALDFFIMLSSATGILGNRAQANYAAGNTYQDSLAHHRRSLGLPATTIDLGQVQSVGYVAENKDRAIVAKHLATVLEVIREDEIHALLEYAMNPANSAPAQLITGLSTMETYRARGAPPPTYLSFPLFTHLNSVNVHNHTFAAGNTDNAPNDPTTSLYITPLLRSATTLNQATEIVTTAIRHKLAALLAVEVENIETGKSVAGNGVDSLVAMEFRTYLVRELGCDVPVVEIQGCGSVAELGRRVVQSGVGGLWDGNAREGKGKGGDGE</sequence>
<evidence type="ECO:0000256" key="1">
    <source>
        <dbReference type="ARBA" id="ARBA00022450"/>
    </source>
</evidence>
<dbReference type="SMART" id="SM00826">
    <property type="entry name" value="PKS_DH"/>
    <property type="match status" value="1"/>
</dbReference>
<dbReference type="PANTHER" id="PTHR43775:SF29">
    <property type="entry name" value="ASPERFURANONE POLYKETIDE SYNTHASE AFOG-RELATED"/>
    <property type="match status" value="1"/>
</dbReference>
<dbReference type="PROSITE" id="PS50075">
    <property type="entry name" value="CARRIER"/>
    <property type="match status" value="1"/>
</dbReference>
<protein>
    <submittedName>
        <fullName evidence="12">Type I Iterative PKS</fullName>
    </submittedName>
</protein>
<comment type="caution">
    <text evidence="12">The sequence shown here is derived from an EMBL/GenBank/DDBJ whole genome shotgun (WGS) entry which is preliminary data.</text>
</comment>
<dbReference type="CDD" id="cd05195">
    <property type="entry name" value="enoyl_red"/>
    <property type="match status" value="1"/>
</dbReference>
<dbReference type="InterPro" id="IPR057326">
    <property type="entry name" value="KR_dom"/>
</dbReference>
<dbReference type="PANTHER" id="PTHR43775">
    <property type="entry name" value="FATTY ACID SYNTHASE"/>
    <property type="match status" value="1"/>
</dbReference>
<keyword evidence="3" id="KW-0808">Transferase</keyword>
<evidence type="ECO:0000256" key="3">
    <source>
        <dbReference type="ARBA" id="ARBA00022679"/>
    </source>
</evidence>
<dbReference type="RefSeq" id="XP_064727716.1">
    <property type="nucleotide sequence ID" value="XM_064876409.1"/>
</dbReference>
<dbReference type="InterPro" id="IPR013968">
    <property type="entry name" value="PKS_KR"/>
</dbReference>
<dbReference type="Gene3D" id="3.40.366.10">
    <property type="entry name" value="Malonyl-Coenzyme A Acyl Carrier Protein, domain 2"/>
    <property type="match status" value="1"/>
</dbReference>
<dbReference type="InterPro" id="IPR016035">
    <property type="entry name" value="Acyl_Trfase/lysoPLipase"/>
</dbReference>
<dbReference type="InterPro" id="IPR042104">
    <property type="entry name" value="PKS_dehydratase_sf"/>
</dbReference>
<keyword evidence="1" id="KW-0596">Phosphopantetheine</keyword>
<dbReference type="GeneID" id="90001454"/>
<dbReference type="InterPro" id="IPR029063">
    <property type="entry name" value="SAM-dependent_MTases_sf"/>
</dbReference>
<dbReference type="CDD" id="cd00833">
    <property type="entry name" value="PKS"/>
    <property type="match status" value="1"/>
</dbReference>
<dbReference type="InterPro" id="IPR016036">
    <property type="entry name" value="Malonyl_transacylase_ACP-bd"/>
</dbReference>
<evidence type="ECO:0000256" key="2">
    <source>
        <dbReference type="ARBA" id="ARBA00022553"/>
    </source>
</evidence>
<dbReference type="Pfam" id="PF14765">
    <property type="entry name" value="PS-DH"/>
    <property type="match status" value="1"/>
</dbReference>
<dbReference type="InterPro" id="IPR020807">
    <property type="entry name" value="PKS_DH"/>
</dbReference>
<evidence type="ECO:0000256" key="7">
    <source>
        <dbReference type="PROSITE-ProRule" id="PRU01363"/>
    </source>
</evidence>
<organism evidence="12 13">
    <name type="scientific">Knufia obscura</name>
    <dbReference type="NCBI Taxonomy" id="1635080"/>
    <lineage>
        <taxon>Eukaryota</taxon>
        <taxon>Fungi</taxon>
        <taxon>Dikarya</taxon>
        <taxon>Ascomycota</taxon>
        <taxon>Pezizomycotina</taxon>
        <taxon>Eurotiomycetes</taxon>
        <taxon>Chaetothyriomycetidae</taxon>
        <taxon>Chaetothyriales</taxon>
        <taxon>Trichomeriaceae</taxon>
        <taxon>Knufia</taxon>
    </lineage>
</organism>
<dbReference type="InterPro" id="IPR014043">
    <property type="entry name" value="Acyl_transferase_dom"/>
</dbReference>
<dbReference type="Pfam" id="PF00698">
    <property type="entry name" value="Acyl_transf_1"/>
    <property type="match status" value="1"/>
</dbReference>
<keyword evidence="13" id="KW-1185">Reference proteome</keyword>
<dbReference type="InterPro" id="IPR020806">
    <property type="entry name" value="PKS_PP-bd"/>
</dbReference>
<dbReference type="Pfam" id="PF21089">
    <property type="entry name" value="PKS_DH_N"/>
    <property type="match status" value="1"/>
</dbReference>